<dbReference type="FunFam" id="3.40.50.150:FF:000012">
    <property type="entry name" value="tRNA/tmRNA (uracil-C(5))-methyltransferase"/>
    <property type="match status" value="1"/>
</dbReference>
<dbReference type="AlphaFoldDB" id="A0A9E5MGZ0"/>
<feature type="binding site" evidence="7 8">
    <location>
        <position position="235"/>
    </location>
    <ligand>
        <name>S-adenosyl-L-methionine</name>
        <dbReference type="ChEBI" id="CHEBI:59789"/>
    </ligand>
</feature>
<dbReference type="GO" id="GO:0030697">
    <property type="term" value="F:tRNA (uracil(54)-C5)-methyltransferase activity, S-adenosyl methionine-dependent"/>
    <property type="evidence" value="ECO:0007669"/>
    <property type="project" value="UniProtKB-UniRule"/>
</dbReference>
<evidence type="ECO:0000256" key="7">
    <source>
        <dbReference type="HAMAP-Rule" id="MF_01011"/>
    </source>
</evidence>
<accession>A0A9E5MGZ0</accession>
<dbReference type="Gene3D" id="2.40.50.1070">
    <property type="match status" value="1"/>
</dbReference>
<dbReference type="InterPro" id="IPR011869">
    <property type="entry name" value="TrmA_MeTrfase"/>
</dbReference>
<keyword evidence="11" id="KW-1185">Reference proteome</keyword>
<dbReference type="PANTHER" id="PTHR47790:SF2">
    <property type="entry name" value="TRNA_TMRNA (URACIL-C(5))-METHYLTRANSFERASE"/>
    <property type="match status" value="1"/>
</dbReference>
<dbReference type="CDD" id="cd02440">
    <property type="entry name" value="AdoMet_MTases"/>
    <property type="match status" value="1"/>
</dbReference>
<dbReference type="GO" id="GO:0030488">
    <property type="term" value="P:tRNA methylation"/>
    <property type="evidence" value="ECO:0007669"/>
    <property type="project" value="UniProtKB-UniRule"/>
</dbReference>
<dbReference type="EMBL" id="JAAONZ010000004">
    <property type="protein sequence ID" value="NHO65316.1"/>
    <property type="molecule type" value="Genomic_DNA"/>
</dbReference>
<feature type="active site" description="Nucleophile" evidence="7 8">
    <location>
        <position position="320"/>
    </location>
</feature>
<dbReference type="FunFam" id="2.40.50.1070:FF:000001">
    <property type="entry name" value="tRNA/tmRNA (uracil-C(5))-methyltransferase"/>
    <property type="match status" value="1"/>
</dbReference>
<comment type="catalytic activity">
    <reaction evidence="6 7">
        <text>uridine(54) in tRNA + S-adenosyl-L-methionine = 5-methyluridine(54) in tRNA + S-adenosyl-L-homocysteine + H(+)</text>
        <dbReference type="Rhea" id="RHEA:42712"/>
        <dbReference type="Rhea" id="RHEA-COMP:10167"/>
        <dbReference type="Rhea" id="RHEA-COMP:10193"/>
        <dbReference type="ChEBI" id="CHEBI:15378"/>
        <dbReference type="ChEBI" id="CHEBI:57856"/>
        <dbReference type="ChEBI" id="CHEBI:59789"/>
        <dbReference type="ChEBI" id="CHEBI:65315"/>
        <dbReference type="ChEBI" id="CHEBI:74447"/>
        <dbReference type="EC" id="2.1.1.35"/>
    </reaction>
</comment>
<organism evidence="10 11">
    <name type="scientific">Pseudomaricurvus hydrocarbonicus</name>
    <dbReference type="NCBI Taxonomy" id="1470433"/>
    <lineage>
        <taxon>Bacteria</taxon>
        <taxon>Pseudomonadati</taxon>
        <taxon>Pseudomonadota</taxon>
        <taxon>Gammaproteobacteria</taxon>
        <taxon>Cellvibrionales</taxon>
        <taxon>Cellvibrionaceae</taxon>
        <taxon>Pseudomaricurvus</taxon>
    </lineage>
</organism>
<comment type="caution">
    <text evidence="10">The sequence shown here is derived from an EMBL/GenBank/DDBJ whole genome shotgun (WGS) entry which is preliminary data.</text>
</comment>
<dbReference type="EC" id="2.1.1.35" evidence="7"/>
<dbReference type="PANTHER" id="PTHR47790">
    <property type="entry name" value="TRNA/TMRNA (URACIL-C(5))-METHYLTRANSFERASE"/>
    <property type="match status" value="1"/>
</dbReference>
<gene>
    <name evidence="7 10" type="primary">trmA</name>
    <name evidence="10" type="ORF">G8770_07145</name>
</gene>
<keyword evidence="3 7" id="KW-0949">S-adenosyl-L-methionine</keyword>
<evidence type="ECO:0000256" key="6">
    <source>
        <dbReference type="ARBA" id="ARBA00052788"/>
    </source>
</evidence>
<evidence type="ECO:0000313" key="10">
    <source>
        <dbReference type="EMBL" id="NHO65316.1"/>
    </source>
</evidence>
<dbReference type="SUPFAM" id="SSF53335">
    <property type="entry name" value="S-adenosyl-L-methionine-dependent methyltransferases"/>
    <property type="match status" value="1"/>
</dbReference>
<name>A0A9E5MGZ0_9GAMM</name>
<keyword evidence="2 7" id="KW-0808">Transferase</keyword>
<feature type="binding site" evidence="7 8">
    <location>
        <position position="186"/>
    </location>
    <ligand>
        <name>S-adenosyl-L-methionine</name>
        <dbReference type="ChEBI" id="CHEBI:59789"/>
    </ligand>
</feature>
<comment type="function">
    <text evidence="7">Dual-specificity methyltransferase that catalyzes the formation of 5-methyluridine at position 54 (m5U54) in all tRNAs, and that of position 341 (m5U341) in tmRNA (transfer-mRNA).</text>
</comment>
<feature type="binding site" evidence="7 8">
    <location>
        <position position="214"/>
    </location>
    <ligand>
        <name>S-adenosyl-L-methionine</name>
        <dbReference type="ChEBI" id="CHEBI:59789"/>
    </ligand>
</feature>
<dbReference type="GO" id="GO:0005829">
    <property type="term" value="C:cytosol"/>
    <property type="evidence" value="ECO:0007669"/>
    <property type="project" value="TreeGrafter"/>
</dbReference>
<evidence type="ECO:0000256" key="9">
    <source>
        <dbReference type="PROSITE-ProRule" id="PRU10015"/>
    </source>
</evidence>
<dbReference type="NCBIfam" id="TIGR02143">
    <property type="entry name" value="trmA_only"/>
    <property type="match status" value="1"/>
</dbReference>
<evidence type="ECO:0000256" key="3">
    <source>
        <dbReference type="ARBA" id="ARBA00022691"/>
    </source>
</evidence>
<dbReference type="InterPro" id="IPR029063">
    <property type="entry name" value="SAM-dependent_MTases_sf"/>
</dbReference>
<reference evidence="10" key="1">
    <citation type="submission" date="2020-03" db="EMBL/GenBank/DDBJ databases">
        <authorList>
            <person name="Guo F."/>
        </authorList>
    </citation>
    <scope>NUCLEOTIDE SEQUENCE</scope>
    <source>
        <strain evidence="10">JCM 30134</strain>
    </source>
</reference>
<feature type="binding site" evidence="7 8">
    <location>
        <position position="295"/>
    </location>
    <ligand>
        <name>S-adenosyl-L-methionine</name>
        <dbReference type="ChEBI" id="CHEBI:59789"/>
    </ligand>
</feature>
<feature type="binding site" evidence="7">
    <location>
        <position position="219"/>
    </location>
    <ligand>
        <name>S-adenosyl-L-methionine</name>
        <dbReference type="ChEBI" id="CHEBI:59789"/>
    </ligand>
</feature>
<evidence type="ECO:0000256" key="1">
    <source>
        <dbReference type="ARBA" id="ARBA00022603"/>
    </source>
</evidence>
<dbReference type="PROSITE" id="PS51687">
    <property type="entry name" value="SAM_MT_RNA_M5U"/>
    <property type="match status" value="1"/>
</dbReference>
<dbReference type="RefSeq" id="WP_167183998.1">
    <property type="nucleotide sequence ID" value="NZ_JAAONZ010000004.1"/>
</dbReference>
<evidence type="ECO:0000313" key="11">
    <source>
        <dbReference type="Proteomes" id="UP000787472"/>
    </source>
</evidence>
<dbReference type="InterPro" id="IPR010280">
    <property type="entry name" value="U5_MeTrfase_fam"/>
</dbReference>
<dbReference type="PROSITE" id="PS01230">
    <property type="entry name" value="TRMA_1"/>
    <property type="match status" value="1"/>
</dbReference>
<comment type="catalytic activity">
    <reaction evidence="5 7">
        <text>uridine(341) in tmRNA + S-adenosyl-L-methionine = 5-methyluridine(341) in tmRNA + S-adenosyl-L-homocysteine + H(+)</text>
        <dbReference type="Rhea" id="RHEA:43612"/>
        <dbReference type="Rhea" id="RHEA-COMP:10630"/>
        <dbReference type="Rhea" id="RHEA-COMP:10631"/>
        <dbReference type="ChEBI" id="CHEBI:15378"/>
        <dbReference type="ChEBI" id="CHEBI:57856"/>
        <dbReference type="ChEBI" id="CHEBI:59789"/>
        <dbReference type="ChEBI" id="CHEBI:65315"/>
        <dbReference type="ChEBI" id="CHEBI:74447"/>
    </reaction>
</comment>
<proteinExistence type="inferred from homology"/>
<dbReference type="Gene3D" id="3.40.50.150">
    <property type="entry name" value="Vaccinia Virus protein VP39"/>
    <property type="match status" value="1"/>
</dbReference>
<dbReference type="PROSITE" id="PS01231">
    <property type="entry name" value="TRMA_2"/>
    <property type="match status" value="1"/>
</dbReference>
<dbReference type="Pfam" id="PF05958">
    <property type="entry name" value="tRNA_U5-meth_tr"/>
    <property type="match status" value="1"/>
</dbReference>
<dbReference type="GO" id="GO:0019843">
    <property type="term" value="F:rRNA binding"/>
    <property type="evidence" value="ECO:0007669"/>
    <property type="project" value="TreeGrafter"/>
</dbReference>
<evidence type="ECO:0000256" key="8">
    <source>
        <dbReference type="PROSITE-ProRule" id="PRU01024"/>
    </source>
</evidence>
<dbReference type="Proteomes" id="UP000787472">
    <property type="component" value="Unassembled WGS sequence"/>
</dbReference>
<protein>
    <recommendedName>
        <fullName evidence="7">tRNA/tmRNA (uracil-C(5))-methyltransferase</fullName>
        <ecNumber evidence="7">2.1.1.35</ecNumber>
    </recommendedName>
    <alternativeName>
        <fullName evidence="7">tRNA (uracil(54)-C(5))-methyltransferase</fullName>
    </alternativeName>
    <alternativeName>
        <fullName evidence="7">tRNA(m5U54)-methyltransferase</fullName>
        <shortName evidence="7">RUMT</shortName>
    </alternativeName>
    <alternativeName>
        <fullName evidence="7">tmRNA (uracil(341)-C(5))-methyltransferase</fullName>
    </alternativeName>
</protein>
<evidence type="ECO:0000256" key="2">
    <source>
        <dbReference type="ARBA" id="ARBA00022679"/>
    </source>
</evidence>
<dbReference type="InterPro" id="IPR030390">
    <property type="entry name" value="MeTrfase_TrmA_AS"/>
</dbReference>
<keyword evidence="4 7" id="KW-0819">tRNA processing</keyword>
<keyword evidence="1 7" id="KW-0489">Methyltransferase</keyword>
<dbReference type="InterPro" id="IPR030391">
    <property type="entry name" value="MeTrfase_TrmA_CS"/>
</dbReference>
<feature type="active site" evidence="9">
    <location>
        <position position="320"/>
    </location>
</feature>
<feature type="active site" description="Proton acceptor" evidence="7">
    <location>
        <position position="354"/>
    </location>
</feature>
<dbReference type="HAMAP" id="MF_01011">
    <property type="entry name" value="RNA_methyltr_TrmA"/>
    <property type="match status" value="1"/>
</dbReference>
<sequence>MAINSVYPDQYQQQLEDKTQRISEQFKAFDLPELEVFPSPQSHYRMRAEFKIWHEEGRAHYAMYEPGEYKKPFIIDEFPVGSLLINALMPKLLAAINADELLSKRLFQVEFLTTLSHQAVISLIYHRPLTDEWEAKATQLASDLGVHVIGRSRKQKRVIGQDFVIETLAVNGKEYHYQQVETGFTQPNARVCESMLGWALSAAAPLTGDLLELYCGNGNFTVPLAEAFDKVLATEISKTSVNSALFNLHTNGVENVDIVRMSSEEFSQAMDKVRSFRRLKEIDLDSYQFSTIFVDPPRAGLDEHTTAVVKGFENILYVSCNPETLARDLQSITQSHQIEKFALFDQFPYTHHVECGALLTKRPL</sequence>
<dbReference type="GO" id="GO:0000049">
    <property type="term" value="F:tRNA binding"/>
    <property type="evidence" value="ECO:0007669"/>
    <property type="project" value="TreeGrafter"/>
</dbReference>
<comment type="similarity">
    <text evidence="7">Belongs to the class I-like SAM-binding methyltransferase superfamily. RNA M5U methyltransferase family. TrmA subfamily.</text>
</comment>
<evidence type="ECO:0000256" key="5">
    <source>
        <dbReference type="ARBA" id="ARBA00051255"/>
    </source>
</evidence>
<evidence type="ECO:0000256" key="4">
    <source>
        <dbReference type="ARBA" id="ARBA00022694"/>
    </source>
</evidence>